<evidence type="ECO:0000313" key="11">
    <source>
        <dbReference type="Proteomes" id="UP001153636"/>
    </source>
</evidence>
<dbReference type="InterPro" id="IPR027231">
    <property type="entry name" value="Semaphorin"/>
</dbReference>
<dbReference type="GO" id="GO:0045499">
    <property type="term" value="F:chemorepellent activity"/>
    <property type="evidence" value="ECO:0007669"/>
    <property type="project" value="TreeGrafter"/>
</dbReference>
<keyword evidence="8" id="KW-0812">Transmembrane</keyword>
<sequence length="721" mass="80964">MTSSAFSCLSKFNLNLLPFILIYFIKLGHGWLPNTSTKLINSANKLSSITFRGNTTSLDHFTVLYQDENSILLGGRNQIYNLSVFDFNERRDSTIFWPSSEAHSQLCNLKGKFEDDCQNYIRILFPTAPGKYLICGTNSYKPICRILQEKNGQIIIEKEMEGIGLCPYDPDHNSTSIYSNGHLFSATVADFSGTDPLIYREPLRTELSDLRQLNAPNFVSTLTYGDYIYFFFRETAVEYMNCGKVIYSRVARVCKHDKGGPHQSRDRWTTFLKARLNCSVPGDYPFYFDEIQSTTSVIEGNYGGNKNAKIIYSALTTPDNAIGGSAICIFDMEDVQSVFQGPFKHQDSINANWLPVPDNKVPSPRPGECVQDSRVLADKNVNFIKTHPMMEKAVPPLFGQPLLIRISLHYRFTAVTVDPQVRTVNDETYDVIYVGTDDGKILKVVNIPSSTGPPQAVVISENEIFSRKTPVKQLRIAPRYGRVIAVSKAEVKLVTINHCEHYSRCSDCLELRDPHCAWDSIKGTCVSVDTATSFRYLIQDIRNGSAVRCRIQPSDNTITTKEDNTIPIDKNSLDTDKDLIDPLLNLDTESTDCNEVDGEKVKGCASQSKLTLYTSEYLHIIVAVASLAGLFVGFLCGYLVSRRFHVHSQFPSPTFIEQHNHLDRLTVNQTSFLAPRTKTVNLDVLNVSTDSLPPKKDNLGSLKNLNITNEGTLQKIKKTYI</sequence>
<dbReference type="GO" id="GO:0030335">
    <property type="term" value="P:positive regulation of cell migration"/>
    <property type="evidence" value="ECO:0007669"/>
    <property type="project" value="TreeGrafter"/>
</dbReference>
<dbReference type="GO" id="GO:0007411">
    <property type="term" value="P:axon guidance"/>
    <property type="evidence" value="ECO:0007669"/>
    <property type="project" value="TreeGrafter"/>
</dbReference>
<dbReference type="Proteomes" id="UP001153636">
    <property type="component" value="Chromosome 14"/>
</dbReference>
<keyword evidence="4 8" id="KW-0472">Membrane</keyword>
<dbReference type="CDD" id="cd11237">
    <property type="entry name" value="Sema_1A"/>
    <property type="match status" value="1"/>
</dbReference>
<evidence type="ECO:0000256" key="4">
    <source>
        <dbReference type="ARBA" id="ARBA00023136"/>
    </source>
</evidence>
<name>A0A9P0GB96_9CUCU</name>
<proteinExistence type="predicted"/>
<feature type="transmembrane region" description="Helical" evidence="8">
    <location>
        <begin position="617"/>
        <end position="640"/>
    </location>
</feature>
<dbReference type="InterPro" id="IPR016201">
    <property type="entry name" value="PSI"/>
</dbReference>
<dbReference type="GO" id="GO:0005886">
    <property type="term" value="C:plasma membrane"/>
    <property type="evidence" value="ECO:0007669"/>
    <property type="project" value="TreeGrafter"/>
</dbReference>
<dbReference type="EMBL" id="OV651826">
    <property type="protein sequence ID" value="CAH1103625.1"/>
    <property type="molecule type" value="Genomic_DNA"/>
</dbReference>
<keyword evidence="8" id="KW-1133">Transmembrane helix</keyword>
<evidence type="ECO:0000256" key="6">
    <source>
        <dbReference type="ARBA" id="ARBA00023180"/>
    </source>
</evidence>
<dbReference type="FunFam" id="2.130.10.10:FF:000346">
    <property type="entry name" value="Sema-1a, isoform D"/>
    <property type="match status" value="1"/>
</dbReference>
<keyword evidence="6" id="KW-0325">Glycoprotein</keyword>
<dbReference type="Pfam" id="PF01437">
    <property type="entry name" value="PSI"/>
    <property type="match status" value="1"/>
</dbReference>
<dbReference type="InterPro" id="IPR001627">
    <property type="entry name" value="Semap_dom"/>
</dbReference>
<organism evidence="10 11">
    <name type="scientific">Psylliodes chrysocephalus</name>
    <dbReference type="NCBI Taxonomy" id="3402493"/>
    <lineage>
        <taxon>Eukaryota</taxon>
        <taxon>Metazoa</taxon>
        <taxon>Ecdysozoa</taxon>
        <taxon>Arthropoda</taxon>
        <taxon>Hexapoda</taxon>
        <taxon>Insecta</taxon>
        <taxon>Pterygota</taxon>
        <taxon>Neoptera</taxon>
        <taxon>Endopterygota</taxon>
        <taxon>Coleoptera</taxon>
        <taxon>Polyphaga</taxon>
        <taxon>Cucujiformia</taxon>
        <taxon>Chrysomeloidea</taxon>
        <taxon>Chrysomelidae</taxon>
        <taxon>Galerucinae</taxon>
        <taxon>Alticini</taxon>
        <taxon>Psylliodes</taxon>
    </lineage>
</organism>
<feature type="domain" description="Sema" evidence="9">
    <location>
        <begin position="31"/>
        <end position="496"/>
    </location>
</feature>
<keyword evidence="11" id="KW-1185">Reference proteome</keyword>
<dbReference type="InterPro" id="IPR042068">
    <property type="entry name" value="SEM1A_sema_dom"/>
</dbReference>
<dbReference type="InterPro" id="IPR036352">
    <property type="entry name" value="Semap_dom_sf"/>
</dbReference>
<evidence type="ECO:0000256" key="7">
    <source>
        <dbReference type="PROSITE-ProRule" id="PRU00352"/>
    </source>
</evidence>
<feature type="transmembrane region" description="Helical" evidence="8">
    <location>
        <begin position="12"/>
        <end position="32"/>
    </location>
</feature>
<dbReference type="Pfam" id="PF01403">
    <property type="entry name" value="Sema"/>
    <property type="match status" value="1"/>
</dbReference>
<keyword evidence="5" id="KW-1015">Disulfide bond</keyword>
<dbReference type="InterPro" id="IPR015943">
    <property type="entry name" value="WD40/YVTN_repeat-like_dom_sf"/>
</dbReference>
<gene>
    <name evidence="10" type="ORF">PSYICH_LOCUS4192</name>
</gene>
<dbReference type="PANTHER" id="PTHR11036:SF131">
    <property type="entry name" value="MIP07328P"/>
    <property type="match status" value="1"/>
</dbReference>
<keyword evidence="3" id="KW-0524">Neurogenesis</keyword>
<reference evidence="10" key="1">
    <citation type="submission" date="2022-01" db="EMBL/GenBank/DDBJ databases">
        <authorList>
            <person name="King R."/>
        </authorList>
    </citation>
    <scope>NUCLEOTIDE SEQUENCE</scope>
</reference>
<dbReference type="SMART" id="SM00423">
    <property type="entry name" value="PSI"/>
    <property type="match status" value="1"/>
</dbReference>
<dbReference type="OrthoDB" id="9988752at2759"/>
<evidence type="ECO:0000256" key="2">
    <source>
        <dbReference type="ARBA" id="ARBA00022782"/>
    </source>
</evidence>
<keyword evidence="2" id="KW-0221">Differentiation</keyword>
<evidence type="ECO:0000259" key="9">
    <source>
        <dbReference type="PROSITE" id="PS51004"/>
    </source>
</evidence>
<dbReference type="SMART" id="SM00630">
    <property type="entry name" value="Sema"/>
    <property type="match status" value="1"/>
</dbReference>
<dbReference type="PANTHER" id="PTHR11036">
    <property type="entry name" value="SEMAPHORIN"/>
    <property type="match status" value="1"/>
</dbReference>
<evidence type="ECO:0000256" key="1">
    <source>
        <dbReference type="ARBA" id="ARBA00004370"/>
    </source>
</evidence>
<evidence type="ECO:0000313" key="10">
    <source>
        <dbReference type="EMBL" id="CAH1103625.1"/>
    </source>
</evidence>
<dbReference type="SUPFAM" id="SSF103575">
    <property type="entry name" value="Plexin repeat"/>
    <property type="match status" value="1"/>
</dbReference>
<dbReference type="AlphaFoldDB" id="A0A9P0GB96"/>
<dbReference type="InterPro" id="IPR002165">
    <property type="entry name" value="Plexin_repeat"/>
</dbReference>
<dbReference type="SUPFAM" id="SSF101912">
    <property type="entry name" value="Sema domain"/>
    <property type="match status" value="1"/>
</dbReference>
<evidence type="ECO:0000256" key="8">
    <source>
        <dbReference type="SAM" id="Phobius"/>
    </source>
</evidence>
<dbReference type="GO" id="GO:0030215">
    <property type="term" value="F:semaphorin receptor binding"/>
    <property type="evidence" value="ECO:0007669"/>
    <property type="project" value="InterPro"/>
</dbReference>
<accession>A0A9P0GB96</accession>
<dbReference type="GO" id="GO:0071526">
    <property type="term" value="P:semaphorin-plexin signaling pathway"/>
    <property type="evidence" value="ECO:0007669"/>
    <property type="project" value="TreeGrafter"/>
</dbReference>
<protein>
    <recommendedName>
        <fullName evidence="9">Sema domain-containing protein</fullName>
    </recommendedName>
</protein>
<evidence type="ECO:0000256" key="3">
    <source>
        <dbReference type="ARBA" id="ARBA00022902"/>
    </source>
</evidence>
<comment type="caution">
    <text evidence="7">Lacks conserved residue(s) required for the propagation of feature annotation.</text>
</comment>
<dbReference type="Gene3D" id="3.30.1680.10">
    <property type="entry name" value="ligand-binding face of the semaphorins, domain 2"/>
    <property type="match status" value="1"/>
</dbReference>
<evidence type="ECO:0000256" key="5">
    <source>
        <dbReference type="ARBA" id="ARBA00023157"/>
    </source>
</evidence>
<dbReference type="PROSITE" id="PS51004">
    <property type="entry name" value="SEMA"/>
    <property type="match status" value="1"/>
</dbReference>
<comment type="subcellular location">
    <subcellularLocation>
        <location evidence="1">Membrane</location>
    </subcellularLocation>
</comment>
<dbReference type="Gene3D" id="2.130.10.10">
    <property type="entry name" value="YVTN repeat-like/Quinoprotein amine dehydrogenase"/>
    <property type="match status" value="1"/>
</dbReference>